<sequence>MALMTLRHQSTYESLDPPDPLTSSSNASSK</sequence>
<dbReference type="EMBL" id="MF630921">
    <property type="protein sequence ID" value="ATI17040.1"/>
    <property type="molecule type" value="Genomic_DNA"/>
</dbReference>
<organism evidence="2 3">
    <name type="scientific">Escherichia phage IMM-002</name>
    <dbReference type="NCBI Taxonomy" id="2041760"/>
    <lineage>
        <taxon>Viruses</taxon>
        <taxon>Duplodnaviria</taxon>
        <taxon>Heunggongvirae</taxon>
        <taxon>Uroviricota</taxon>
        <taxon>Caudoviricetes</taxon>
        <taxon>Autographivirales</taxon>
        <taxon>Autotranscriptaviridae</taxon>
        <taxon>Studiervirinae</taxon>
        <taxon>Kayfunavirus</taxon>
        <taxon>Kayfunavirus IMM002</taxon>
    </lineage>
</organism>
<accession>A0A384WWA0</accession>
<dbReference type="KEGG" id="vg:55003982"/>
<proteinExistence type="predicted"/>
<reference evidence="2 3" key="1">
    <citation type="submission" date="2017-08" db="EMBL/GenBank/DDBJ databases">
        <title>Genomic analysis reveals CRISPR-Cas mediated host-pathogen interaction between enterotoxigenic Escherichia coli and phages.</title>
        <authorList>
            <person name="Chakraborty S."/>
            <person name="Begum Y.A."/>
            <person name="Qadri F."/>
            <person name="Camilli A."/>
        </authorList>
    </citation>
    <scope>NUCLEOTIDE SEQUENCE [LARGE SCALE GENOMIC DNA]</scope>
</reference>
<dbReference type="GeneID" id="55003982"/>
<protein>
    <submittedName>
        <fullName evidence="2">Uncharacterized protein</fullName>
    </submittedName>
</protein>
<dbReference type="Proteomes" id="UP000275089">
    <property type="component" value="Segment"/>
</dbReference>
<evidence type="ECO:0000313" key="2">
    <source>
        <dbReference type="EMBL" id="ATI17040.1"/>
    </source>
</evidence>
<feature type="region of interest" description="Disordered" evidence="1">
    <location>
        <begin position="1"/>
        <end position="30"/>
    </location>
</feature>
<feature type="compositionally biased region" description="Low complexity" evidence="1">
    <location>
        <begin position="21"/>
        <end position="30"/>
    </location>
</feature>
<evidence type="ECO:0000256" key="1">
    <source>
        <dbReference type="SAM" id="MobiDB-lite"/>
    </source>
</evidence>
<evidence type="ECO:0000313" key="3">
    <source>
        <dbReference type="Proteomes" id="UP000275089"/>
    </source>
</evidence>
<name>A0A384WWA0_9CAUD</name>
<keyword evidence="3" id="KW-1185">Reference proteome</keyword>
<dbReference type="RefSeq" id="YP_009812909.1">
    <property type="nucleotide sequence ID" value="NC_048071.1"/>
</dbReference>